<dbReference type="Proteomes" id="UP001194468">
    <property type="component" value="Unassembled WGS sequence"/>
</dbReference>
<organism evidence="1 2">
    <name type="scientific">Boletus edulis BED1</name>
    <dbReference type="NCBI Taxonomy" id="1328754"/>
    <lineage>
        <taxon>Eukaryota</taxon>
        <taxon>Fungi</taxon>
        <taxon>Dikarya</taxon>
        <taxon>Basidiomycota</taxon>
        <taxon>Agaricomycotina</taxon>
        <taxon>Agaricomycetes</taxon>
        <taxon>Agaricomycetidae</taxon>
        <taxon>Boletales</taxon>
        <taxon>Boletineae</taxon>
        <taxon>Boletaceae</taxon>
        <taxon>Boletoideae</taxon>
        <taxon>Boletus</taxon>
    </lineage>
</organism>
<evidence type="ECO:0000313" key="1">
    <source>
        <dbReference type="EMBL" id="KAF8432752.1"/>
    </source>
</evidence>
<keyword evidence="2" id="KW-1185">Reference proteome</keyword>
<accession>A0AAD4G9N9</accession>
<dbReference type="AlphaFoldDB" id="A0AAD4G9N9"/>
<name>A0AAD4G9N9_BOLED</name>
<reference evidence="1" key="1">
    <citation type="submission" date="2019-10" db="EMBL/GenBank/DDBJ databases">
        <authorList>
            <consortium name="DOE Joint Genome Institute"/>
            <person name="Kuo A."/>
            <person name="Miyauchi S."/>
            <person name="Kiss E."/>
            <person name="Drula E."/>
            <person name="Kohler A."/>
            <person name="Sanchez-Garcia M."/>
            <person name="Andreopoulos B."/>
            <person name="Barry K.W."/>
            <person name="Bonito G."/>
            <person name="Buee M."/>
            <person name="Carver A."/>
            <person name="Chen C."/>
            <person name="Cichocki N."/>
            <person name="Clum A."/>
            <person name="Culley D."/>
            <person name="Crous P.W."/>
            <person name="Fauchery L."/>
            <person name="Girlanda M."/>
            <person name="Hayes R."/>
            <person name="Keri Z."/>
            <person name="LaButti K."/>
            <person name="Lipzen A."/>
            <person name="Lombard V."/>
            <person name="Magnuson J."/>
            <person name="Maillard F."/>
            <person name="Morin E."/>
            <person name="Murat C."/>
            <person name="Nolan M."/>
            <person name="Ohm R."/>
            <person name="Pangilinan J."/>
            <person name="Pereira M."/>
            <person name="Perotto S."/>
            <person name="Peter M."/>
            <person name="Riley R."/>
            <person name="Sitrit Y."/>
            <person name="Stielow B."/>
            <person name="Szollosi G."/>
            <person name="Zifcakova L."/>
            <person name="Stursova M."/>
            <person name="Spatafora J.W."/>
            <person name="Tedersoo L."/>
            <person name="Vaario L.-M."/>
            <person name="Yamada A."/>
            <person name="Yan M."/>
            <person name="Wang P."/>
            <person name="Xu J."/>
            <person name="Bruns T."/>
            <person name="Baldrian P."/>
            <person name="Vilgalys R."/>
            <person name="Henrissat B."/>
            <person name="Grigoriev I.V."/>
            <person name="Hibbett D."/>
            <person name="Nagy L.G."/>
            <person name="Martin F.M."/>
        </authorList>
    </citation>
    <scope>NUCLEOTIDE SEQUENCE</scope>
    <source>
        <strain evidence="1">BED1</strain>
    </source>
</reference>
<protein>
    <submittedName>
        <fullName evidence="1">Uncharacterized protein</fullName>
    </submittedName>
</protein>
<reference evidence="1" key="2">
    <citation type="journal article" date="2020" name="Nat. Commun.">
        <title>Large-scale genome sequencing of mycorrhizal fungi provides insights into the early evolution of symbiotic traits.</title>
        <authorList>
            <person name="Miyauchi S."/>
            <person name="Kiss E."/>
            <person name="Kuo A."/>
            <person name="Drula E."/>
            <person name="Kohler A."/>
            <person name="Sanchez-Garcia M."/>
            <person name="Morin E."/>
            <person name="Andreopoulos B."/>
            <person name="Barry K.W."/>
            <person name="Bonito G."/>
            <person name="Buee M."/>
            <person name="Carver A."/>
            <person name="Chen C."/>
            <person name="Cichocki N."/>
            <person name="Clum A."/>
            <person name="Culley D."/>
            <person name="Crous P.W."/>
            <person name="Fauchery L."/>
            <person name="Girlanda M."/>
            <person name="Hayes R.D."/>
            <person name="Keri Z."/>
            <person name="LaButti K."/>
            <person name="Lipzen A."/>
            <person name="Lombard V."/>
            <person name="Magnuson J."/>
            <person name="Maillard F."/>
            <person name="Murat C."/>
            <person name="Nolan M."/>
            <person name="Ohm R.A."/>
            <person name="Pangilinan J."/>
            <person name="Pereira M.F."/>
            <person name="Perotto S."/>
            <person name="Peter M."/>
            <person name="Pfister S."/>
            <person name="Riley R."/>
            <person name="Sitrit Y."/>
            <person name="Stielow J.B."/>
            <person name="Szollosi G."/>
            <person name="Zifcakova L."/>
            <person name="Stursova M."/>
            <person name="Spatafora J.W."/>
            <person name="Tedersoo L."/>
            <person name="Vaario L.M."/>
            <person name="Yamada A."/>
            <person name="Yan M."/>
            <person name="Wang P."/>
            <person name="Xu J."/>
            <person name="Bruns T."/>
            <person name="Baldrian P."/>
            <person name="Vilgalys R."/>
            <person name="Dunand C."/>
            <person name="Henrissat B."/>
            <person name="Grigoriev I.V."/>
            <person name="Hibbett D."/>
            <person name="Nagy L.G."/>
            <person name="Martin F.M."/>
        </authorList>
    </citation>
    <scope>NUCLEOTIDE SEQUENCE</scope>
    <source>
        <strain evidence="1">BED1</strain>
    </source>
</reference>
<evidence type="ECO:0000313" key="2">
    <source>
        <dbReference type="Proteomes" id="UP001194468"/>
    </source>
</evidence>
<dbReference type="EMBL" id="WHUW01000038">
    <property type="protein sequence ID" value="KAF8432752.1"/>
    <property type="molecule type" value="Genomic_DNA"/>
</dbReference>
<comment type="caution">
    <text evidence="1">The sequence shown here is derived from an EMBL/GenBank/DDBJ whole genome shotgun (WGS) entry which is preliminary data.</text>
</comment>
<sequence>MASCCITAKRTSRRSDTLGLVSFGTTGGSSSRHVHVPFVDPKFAVNEVARRGHQLARTSQLVPSSVVRPRWAL</sequence>
<gene>
    <name evidence="1" type="ORF">L210DRAFT_3557826</name>
</gene>
<feature type="non-terminal residue" evidence="1">
    <location>
        <position position="73"/>
    </location>
</feature>
<proteinExistence type="predicted"/>